<dbReference type="InterPro" id="IPR018750">
    <property type="entry name" value="DUF2306_membrane"/>
</dbReference>
<proteinExistence type="predicted"/>
<accession>A0A2Y9B452</accession>
<evidence type="ECO:0000313" key="3">
    <source>
        <dbReference type="EMBL" id="SSA51280.1"/>
    </source>
</evidence>
<reference evidence="2 4" key="2">
    <citation type="submission" date="2018-03" db="EMBL/GenBank/DDBJ databases">
        <title>Genomic Encyclopedia of Archaeal and Bacterial Type Strains, Phase II (KMG-II): from individual species to whole genera.</title>
        <authorList>
            <person name="Goeker M."/>
        </authorList>
    </citation>
    <scope>NUCLEOTIDE SEQUENCE [LARGE SCALE GENOMIC DNA]</scope>
    <source>
        <strain evidence="2 4">DSM 25227</strain>
    </source>
</reference>
<dbReference type="Pfam" id="PF10067">
    <property type="entry name" value="DUF2306"/>
    <property type="match status" value="1"/>
</dbReference>
<organism evidence="3 5">
    <name type="scientific">Jannaschia seohaensis</name>
    <dbReference type="NCBI Taxonomy" id="475081"/>
    <lineage>
        <taxon>Bacteria</taxon>
        <taxon>Pseudomonadati</taxon>
        <taxon>Pseudomonadota</taxon>
        <taxon>Alphaproteobacteria</taxon>
        <taxon>Rhodobacterales</taxon>
        <taxon>Roseobacteraceae</taxon>
        <taxon>Jannaschia</taxon>
    </lineage>
</organism>
<keyword evidence="1" id="KW-1133">Transmembrane helix</keyword>
<dbReference type="Proteomes" id="UP000251571">
    <property type="component" value="Unassembled WGS sequence"/>
</dbReference>
<protein>
    <submittedName>
        <fullName evidence="3">Predicted membrane protein</fullName>
    </submittedName>
    <submittedName>
        <fullName evidence="2">Putative membrane protein DUF2306</fullName>
    </submittedName>
</protein>
<evidence type="ECO:0000313" key="2">
    <source>
        <dbReference type="EMBL" id="PWJ11764.1"/>
    </source>
</evidence>
<name>A0A2Y9B452_9RHOB</name>
<sequence>MVAAGCLSAITGLWMAVSYEFPEALQSPQLYGARVTLSIALVAFIAWAVVAIRSRNMAAHRAAMLRAFAIGQGASTQTALFLIVMIIFGTEPLGLARDLTMVAAWAVSLGVAEIVIRRPRETRSLRTRISSMP</sequence>
<keyword evidence="1" id="KW-0812">Transmembrane</keyword>
<feature type="transmembrane region" description="Helical" evidence="1">
    <location>
        <begin position="34"/>
        <end position="52"/>
    </location>
</feature>
<reference evidence="3 5" key="1">
    <citation type="submission" date="2016-10" db="EMBL/GenBank/DDBJ databases">
        <authorList>
            <person name="Cai Z."/>
        </authorList>
    </citation>
    <scope>NUCLEOTIDE SEQUENCE [LARGE SCALE GENOMIC DNA]</scope>
    <source>
        <strain evidence="3 5">DSM 25227</strain>
    </source>
</reference>
<feature type="transmembrane region" description="Helical" evidence="1">
    <location>
        <begin position="64"/>
        <end position="87"/>
    </location>
</feature>
<evidence type="ECO:0000313" key="4">
    <source>
        <dbReference type="Proteomes" id="UP000245839"/>
    </source>
</evidence>
<evidence type="ECO:0000256" key="1">
    <source>
        <dbReference type="SAM" id="Phobius"/>
    </source>
</evidence>
<feature type="transmembrane region" description="Helical" evidence="1">
    <location>
        <begin position="99"/>
        <end position="116"/>
    </location>
</feature>
<dbReference type="EMBL" id="UETC01000018">
    <property type="protein sequence ID" value="SSA51280.1"/>
    <property type="molecule type" value="Genomic_DNA"/>
</dbReference>
<evidence type="ECO:0000313" key="5">
    <source>
        <dbReference type="Proteomes" id="UP000251571"/>
    </source>
</evidence>
<dbReference type="Proteomes" id="UP000245839">
    <property type="component" value="Unassembled WGS sequence"/>
</dbReference>
<gene>
    <name evidence="2" type="ORF">BCF38_11831</name>
    <name evidence="3" type="ORF">SAMN05421539_11831</name>
</gene>
<keyword evidence="4" id="KW-1185">Reference proteome</keyword>
<dbReference type="EMBL" id="QGDJ01000018">
    <property type="protein sequence ID" value="PWJ11764.1"/>
    <property type="molecule type" value="Genomic_DNA"/>
</dbReference>
<keyword evidence="1" id="KW-0472">Membrane</keyword>
<dbReference type="AlphaFoldDB" id="A0A2Y9B452"/>